<accession>A0AAQ4EB47</accession>
<comment type="caution">
    <text evidence="1">The sequence shown here is derived from an EMBL/GenBank/DDBJ whole genome shotgun (WGS) entry which is preliminary data.</text>
</comment>
<proteinExistence type="predicted"/>
<dbReference type="AlphaFoldDB" id="A0AAQ4EB47"/>
<organism evidence="1 2">
    <name type="scientific">Amblyomma americanum</name>
    <name type="common">Lone star tick</name>
    <dbReference type="NCBI Taxonomy" id="6943"/>
    <lineage>
        <taxon>Eukaryota</taxon>
        <taxon>Metazoa</taxon>
        <taxon>Ecdysozoa</taxon>
        <taxon>Arthropoda</taxon>
        <taxon>Chelicerata</taxon>
        <taxon>Arachnida</taxon>
        <taxon>Acari</taxon>
        <taxon>Parasitiformes</taxon>
        <taxon>Ixodida</taxon>
        <taxon>Ixodoidea</taxon>
        <taxon>Ixodidae</taxon>
        <taxon>Amblyomminae</taxon>
        <taxon>Amblyomma</taxon>
    </lineage>
</organism>
<keyword evidence="2" id="KW-1185">Reference proteome</keyword>
<dbReference type="Proteomes" id="UP001321473">
    <property type="component" value="Unassembled WGS sequence"/>
</dbReference>
<gene>
    <name evidence="1" type="ORF">V5799_024902</name>
</gene>
<evidence type="ECO:0000313" key="1">
    <source>
        <dbReference type="EMBL" id="KAK8771853.1"/>
    </source>
</evidence>
<sequence length="160" mass="17550">MEWGISPLCDTGCHFRVPPEHCSRRLGGPQLCPQALDERNAANVIVLLRQVVLYLQALLSTVLEGTMNDFAKLGNARPPLHPKSSPITQDYSISDHVLGLGINGKVVQCHDKARGSKFALKKSYTPPAIAFLVGPVPSLHASGKKLCRVLRAEAWRQVRH</sequence>
<evidence type="ECO:0000313" key="2">
    <source>
        <dbReference type="Proteomes" id="UP001321473"/>
    </source>
</evidence>
<protein>
    <submittedName>
        <fullName evidence="1">Uncharacterized protein</fullName>
    </submittedName>
</protein>
<dbReference type="Gene3D" id="3.30.200.20">
    <property type="entry name" value="Phosphorylase Kinase, domain 1"/>
    <property type="match status" value="1"/>
</dbReference>
<reference evidence="1 2" key="1">
    <citation type="journal article" date="2023" name="Arcadia Sci">
        <title>De novo assembly of a long-read Amblyomma americanum tick genome.</title>
        <authorList>
            <person name="Chou S."/>
            <person name="Poskanzer K.E."/>
            <person name="Rollins M."/>
            <person name="Thuy-Boun P.S."/>
        </authorList>
    </citation>
    <scope>NUCLEOTIDE SEQUENCE [LARGE SCALE GENOMIC DNA]</scope>
    <source>
        <strain evidence="1">F_SG_1</strain>
        <tissue evidence="1">Salivary glands</tissue>
    </source>
</reference>
<name>A0AAQ4EB47_AMBAM</name>
<dbReference type="EMBL" id="JARKHS020019210">
    <property type="protein sequence ID" value="KAK8771853.1"/>
    <property type="molecule type" value="Genomic_DNA"/>
</dbReference>